<comment type="caution">
    <text evidence="6">The sequence shown here is derived from an EMBL/GenBank/DDBJ whole genome shotgun (WGS) entry which is preliminary data.</text>
</comment>
<dbReference type="Pfam" id="PF00440">
    <property type="entry name" value="TetR_N"/>
    <property type="match status" value="1"/>
</dbReference>
<gene>
    <name evidence="6" type="ORF">J2W56_006745</name>
</gene>
<dbReference type="SUPFAM" id="SSF46689">
    <property type="entry name" value="Homeodomain-like"/>
    <property type="match status" value="1"/>
</dbReference>
<dbReference type="InterPro" id="IPR009057">
    <property type="entry name" value="Homeodomain-like_sf"/>
</dbReference>
<dbReference type="InterPro" id="IPR001647">
    <property type="entry name" value="HTH_TetR"/>
</dbReference>
<dbReference type="PROSITE" id="PS50977">
    <property type="entry name" value="HTH_TETR_2"/>
    <property type="match status" value="1"/>
</dbReference>
<feature type="DNA-binding region" description="H-T-H motif" evidence="4">
    <location>
        <begin position="36"/>
        <end position="55"/>
    </location>
</feature>
<accession>A0ABU1XQY5</accession>
<keyword evidence="2 4" id="KW-0238">DNA-binding</keyword>
<reference evidence="6 7" key="1">
    <citation type="submission" date="2023-07" db="EMBL/GenBank/DDBJ databases">
        <title>Sorghum-associated microbial communities from plants grown in Nebraska, USA.</title>
        <authorList>
            <person name="Schachtman D."/>
        </authorList>
    </citation>
    <scope>NUCLEOTIDE SEQUENCE [LARGE SCALE GENOMIC DNA]</scope>
    <source>
        <strain evidence="6 7">4272</strain>
    </source>
</reference>
<keyword evidence="1" id="KW-0805">Transcription regulation</keyword>
<dbReference type="InterPro" id="IPR050109">
    <property type="entry name" value="HTH-type_TetR-like_transc_reg"/>
</dbReference>
<keyword evidence="7" id="KW-1185">Reference proteome</keyword>
<evidence type="ECO:0000256" key="3">
    <source>
        <dbReference type="ARBA" id="ARBA00023163"/>
    </source>
</evidence>
<name>A0ABU1XQY5_9NOCA</name>
<organism evidence="6 7">
    <name type="scientific">Nocardia kruczakiae</name>
    <dbReference type="NCBI Taxonomy" id="261477"/>
    <lineage>
        <taxon>Bacteria</taxon>
        <taxon>Bacillati</taxon>
        <taxon>Actinomycetota</taxon>
        <taxon>Actinomycetes</taxon>
        <taxon>Mycobacteriales</taxon>
        <taxon>Nocardiaceae</taxon>
        <taxon>Nocardia</taxon>
    </lineage>
</organism>
<proteinExistence type="predicted"/>
<feature type="domain" description="HTH tetR-type" evidence="5">
    <location>
        <begin position="13"/>
        <end position="73"/>
    </location>
</feature>
<dbReference type="EMBL" id="JAVDWW010000016">
    <property type="protein sequence ID" value="MDR7172979.1"/>
    <property type="molecule type" value="Genomic_DNA"/>
</dbReference>
<dbReference type="PANTHER" id="PTHR30055:SF234">
    <property type="entry name" value="HTH-TYPE TRANSCRIPTIONAL REGULATOR BETI"/>
    <property type="match status" value="1"/>
</dbReference>
<dbReference type="Gene3D" id="1.10.357.10">
    <property type="entry name" value="Tetracycline Repressor, domain 2"/>
    <property type="match status" value="1"/>
</dbReference>
<evidence type="ECO:0000313" key="6">
    <source>
        <dbReference type="EMBL" id="MDR7172979.1"/>
    </source>
</evidence>
<dbReference type="RefSeq" id="WP_310408382.1">
    <property type="nucleotide sequence ID" value="NZ_JAVDWW010000016.1"/>
</dbReference>
<evidence type="ECO:0000256" key="4">
    <source>
        <dbReference type="PROSITE-ProRule" id="PRU00335"/>
    </source>
</evidence>
<dbReference type="PANTHER" id="PTHR30055">
    <property type="entry name" value="HTH-TYPE TRANSCRIPTIONAL REGULATOR RUTR"/>
    <property type="match status" value="1"/>
</dbReference>
<evidence type="ECO:0000259" key="5">
    <source>
        <dbReference type="PROSITE" id="PS50977"/>
    </source>
</evidence>
<sequence>MSTTAATSENTAETIEERILEAALIQFEQVGVKKTTIEDIARKAGVDRVTVYRRVGARDDVVRAVTEREVRKLLAELGELPARHDTLEGLVVDVFATVLARWRTHPLVQRMLTLEPDRLLPQLTTEGGAFFMMSVAATTEILRNAMREKGFPEVPDLDVRVEVVCRIVHSLILQPTGAIDLDSGLTAFARDYIRPIITD</sequence>
<evidence type="ECO:0000256" key="2">
    <source>
        <dbReference type="ARBA" id="ARBA00023125"/>
    </source>
</evidence>
<evidence type="ECO:0000313" key="7">
    <source>
        <dbReference type="Proteomes" id="UP001251217"/>
    </source>
</evidence>
<keyword evidence="3" id="KW-0804">Transcription</keyword>
<protein>
    <submittedName>
        <fullName evidence="6">AcrR family transcriptional regulator</fullName>
    </submittedName>
</protein>
<evidence type="ECO:0000256" key="1">
    <source>
        <dbReference type="ARBA" id="ARBA00023015"/>
    </source>
</evidence>
<dbReference type="Proteomes" id="UP001251217">
    <property type="component" value="Unassembled WGS sequence"/>
</dbReference>